<dbReference type="AlphaFoldDB" id="A0A1F8AQ14"/>
<evidence type="ECO:0000313" key="1">
    <source>
        <dbReference type="EMBL" id="OGM53867.1"/>
    </source>
</evidence>
<comment type="caution">
    <text evidence="1">The sequence shown here is derived from an EMBL/GenBank/DDBJ whole genome shotgun (WGS) entry which is preliminary data.</text>
</comment>
<dbReference type="Proteomes" id="UP000178603">
    <property type="component" value="Unassembled WGS sequence"/>
</dbReference>
<accession>A0A1F8AQ14</accession>
<evidence type="ECO:0000313" key="2">
    <source>
        <dbReference type="Proteomes" id="UP000178603"/>
    </source>
</evidence>
<proteinExistence type="predicted"/>
<reference evidence="1 2" key="1">
    <citation type="journal article" date="2016" name="Nat. Commun.">
        <title>Thousands of microbial genomes shed light on interconnected biogeochemical processes in an aquifer system.</title>
        <authorList>
            <person name="Anantharaman K."/>
            <person name="Brown C.T."/>
            <person name="Hug L.A."/>
            <person name="Sharon I."/>
            <person name="Castelle C.J."/>
            <person name="Probst A.J."/>
            <person name="Thomas B.C."/>
            <person name="Singh A."/>
            <person name="Wilkins M.J."/>
            <person name="Karaoz U."/>
            <person name="Brodie E.L."/>
            <person name="Williams K.H."/>
            <person name="Hubbard S.S."/>
            <person name="Banfield J.F."/>
        </authorList>
    </citation>
    <scope>NUCLEOTIDE SEQUENCE [LARGE SCALE GENOMIC DNA]</scope>
</reference>
<name>A0A1F8AQ14_9BACT</name>
<dbReference type="EMBL" id="MGGW01000020">
    <property type="protein sequence ID" value="OGM53867.1"/>
    <property type="molecule type" value="Genomic_DNA"/>
</dbReference>
<protein>
    <recommendedName>
        <fullName evidence="3">POTRA domain-containing protein</fullName>
    </recommendedName>
</protein>
<organism evidence="1 2">
    <name type="scientific">Candidatus Woesebacteria bacterium RIFCSPHIGHO2_12_FULL_41_24</name>
    <dbReference type="NCBI Taxonomy" id="1802510"/>
    <lineage>
        <taxon>Bacteria</taxon>
        <taxon>Candidatus Woeseibacteriota</taxon>
    </lineage>
</organism>
<gene>
    <name evidence="1" type="ORF">A3E44_05630</name>
</gene>
<evidence type="ECO:0008006" key="3">
    <source>
        <dbReference type="Google" id="ProtNLM"/>
    </source>
</evidence>
<sequence length="223" mass="24907">MKKVKRRVILAVPLCLGLVFLLAKVFVVINISCSSQFGPCNTDLDKTILGYKEKNIFKAKQELSKLLRENPLVYKYSLNLKSPTNLEIQLVERVGRVAIAGKTGTSFWIVDSDGLVIKTDNTTALPVLYTKDYKTQVGYKVSEEYLFVCKLIALLSDTYGVGSGRVSGDGLHVTLNDKTEVIFPLVGDEDLLLGSLRYLLSRLKQISTGTTIDLRYKNPIIRR</sequence>